<dbReference type="VEuPathDB" id="VectorBase:GAUT049962"/>
<evidence type="ECO:0000313" key="2">
    <source>
        <dbReference type="Proteomes" id="UP000078200"/>
    </source>
</evidence>
<protein>
    <submittedName>
        <fullName evidence="1">Uncharacterized protein</fullName>
    </submittedName>
</protein>
<sequence>MQYIENLVDNVHGYDEQKLSFDSYFEFGVRISKSLRFRLPTTIGPALDTVPSCNNRGLLTRAAAMPNTAALANGMRKLLAKSALWDNSDRFFDAMDFCAIGKVFLMFTKYCALICGFMNKINKAKEKSYNQN</sequence>
<proteinExistence type="predicted"/>
<name>A0A1A9VWI6_GLOAU</name>
<organism evidence="1 2">
    <name type="scientific">Glossina austeni</name>
    <name type="common">Savannah tsetse fly</name>
    <dbReference type="NCBI Taxonomy" id="7395"/>
    <lineage>
        <taxon>Eukaryota</taxon>
        <taxon>Metazoa</taxon>
        <taxon>Ecdysozoa</taxon>
        <taxon>Arthropoda</taxon>
        <taxon>Hexapoda</taxon>
        <taxon>Insecta</taxon>
        <taxon>Pterygota</taxon>
        <taxon>Neoptera</taxon>
        <taxon>Endopterygota</taxon>
        <taxon>Diptera</taxon>
        <taxon>Brachycera</taxon>
        <taxon>Muscomorpha</taxon>
        <taxon>Hippoboscoidea</taxon>
        <taxon>Glossinidae</taxon>
        <taxon>Glossina</taxon>
    </lineage>
</organism>
<accession>A0A1A9VWI6</accession>
<keyword evidence="2" id="KW-1185">Reference proteome</keyword>
<dbReference type="AlphaFoldDB" id="A0A1A9VWI6"/>
<dbReference type="Proteomes" id="UP000078200">
    <property type="component" value="Unassembled WGS sequence"/>
</dbReference>
<reference evidence="1" key="1">
    <citation type="submission" date="2020-05" db="UniProtKB">
        <authorList>
            <consortium name="EnsemblMetazoa"/>
        </authorList>
    </citation>
    <scope>IDENTIFICATION</scope>
    <source>
        <strain evidence="1">TTRI</strain>
    </source>
</reference>
<evidence type="ECO:0000313" key="1">
    <source>
        <dbReference type="EnsemblMetazoa" id="GAUT049962-PA"/>
    </source>
</evidence>
<dbReference type="EnsemblMetazoa" id="GAUT049962-RA">
    <property type="protein sequence ID" value="GAUT049962-PA"/>
    <property type="gene ID" value="GAUT049962"/>
</dbReference>